<dbReference type="AlphaFoldDB" id="M6KUS7"/>
<accession>M6KUS7</accession>
<evidence type="ECO:0000313" key="1">
    <source>
        <dbReference type="EMBL" id="EMN31557.1"/>
    </source>
</evidence>
<sequence>MILQRNSYYNLFLFQGLNLPYVSFQKLIILYQIKKYSSKNKKALDLHPSFLIFCNCTF</sequence>
<dbReference type="EMBL" id="AHMZ02000056">
    <property type="protein sequence ID" value="EMN31557.1"/>
    <property type="molecule type" value="Genomic_DNA"/>
</dbReference>
<evidence type="ECO:0000313" key="2">
    <source>
        <dbReference type="Proteomes" id="UP000012137"/>
    </source>
</evidence>
<proteinExistence type="predicted"/>
<protein>
    <submittedName>
        <fullName evidence="1">Uncharacterized protein</fullName>
    </submittedName>
</protein>
<gene>
    <name evidence="1" type="ORF">LEP1GSC083_0927</name>
</gene>
<name>M6KUS7_LEPIR</name>
<comment type="caution">
    <text evidence="1">The sequence shown here is derived from an EMBL/GenBank/DDBJ whole genome shotgun (WGS) entry which is preliminary data.</text>
</comment>
<reference evidence="1 2" key="1">
    <citation type="submission" date="2013-01" db="EMBL/GenBank/DDBJ databases">
        <authorList>
            <person name="Harkins D.M."/>
            <person name="Durkin A.S."/>
            <person name="Brinkac L.M."/>
            <person name="Haft D.H."/>
            <person name="Selengut J.D."/>
            <person name="Sanka R."/>
            <person name="DePew J."/>
            <person name="Purushe J."/>
            <person name="Peacock S.J."/>
            <person name="Thaipadungpanit J."/>
            <person name="Wuthiekanun V.W."/>
            <person name="Day N.P."/>
            <person name="Vinetz J.M."/>
            <person name="Sutton G.G."/>
            <person name="Nierman W.C."/>
            <person name="Fouts D.E."/>
        </authorList>
    </citation>
    <scope>NUCLEOTIDE SEQUENCE [LARGE SCALE GENOMIC DNA]</scope>
    <source>
        <strain evidence="1 2">L0374</strain>
    </source>
</reference>
<organism evidence="1 2">
    <name type="scientific">Leptospira interrogans serovar Pyrogenes str. L0374</name>
    <dbReference type="NCBI Taxonomy" id="1049928"/>
    <lineage>
        <taxon>Bacteria</taxon>
        <taxon>Pseudomonadati</taxon>
        <taxon>Spirochaetota</taxon>
        <taxon>Spirochaetia</taxon>
        <taxon>Leptospirales</taxon>
        <taxon>Leptospiraceae</taxon>
        <taxon>Leptospira</taxon>
    </lineage>
</organism>
<dbReference type="Proteomes" id="UP000012137">
    <property type="component" value="Unassembled WGS sequence"/>
</dbReference>